<reference evidence="7 8" key="1">
    <citation type="submission" date="2017-03" db="EMBL/GenBank/DDBJ databases">
        <title>Complete Genome Sequence of a natural compounds producer, Streptomyces violaceus S21.</title>
        <authorList>
            <person name="Zhong C."/>
            <person name="Zhao Z."/>
            <person name="Fu J."/>
            <person name="Zong G."/>
            <person name="Qin R."/>
            <person name="Cao G."/>
        </authorList>
    </citation>
    <scope>NUCLEOTIDE SEQUENCE [LARGE SCALE GENOMIC DNA]</scope>
    <source>
        <strain evidence="7 8">S21</strain>
    </source>
</reference>
<name>A0A1V0UF70_STRVN</name>
<dbReference type="GO" id="GO:0032259">
    <property type="term" value="P:methylation"/>
    <property type="evidence" value="ECO:0007669"/>
    <property type="project" value="UniProtKB-KW"/>
</dbReference>
<evidence type="ECO:0000313" key="7">
    <source>
        <dbReference type="EMBL" id="ARF63864.1"/>
    </source>
</evidence>
<organism evidence="7 8">
    <name type="scientific">Streptomyces violaceoruber</name>
    <dbReference type="NCBI Taxonomy" id="1935"/>
    <lineage>
        <taxon>Bacteria</taxon>
        <taxon>Bacillati</taxon>
        <taxon>Actinomycetota</taxon>
        <taxon>Actinomycetes</taxon>
        <taxon>Kitasatosporales</taxon>
        <taxon>Streptomycetaceae</taxon>
        <taxon>Streptomyces</taxon>
        <taxon>Streptomyces violaceoruber group</taxon>
    </lineage>
</organism>
<gene>
    <name evidence="7" type="ORF">B1H20_22630</name>
</gene>
<keyword evidence="4" id="KW-0808">Transferase</keyword>
<dbReference type="Proteomes" id="UP000192445">
    <property type="component" value="Chromosome"/>
</dbReference>
<dbReference type="OrthoDB" id="9806164at2"/>
<accession>A0A1V0UF70</accession>
<dbReference type="Gene3D" id="3.40.50.150">
    <property type="entry name" value="Vaccinia Virus protein VP39"/>
    <property type="match status" value="1"/>
</dbReference>
<sequence length="276" mass="29876">MRTPTAGVGATAVVVAAARAAENRRADRLFHDPLAERFLAEARKRTPVEAVEVVRHPMEHYFAIRTRYFDDVLRRAVAEGCRQVAVLGAGLDTRAFRLDWPIGTRVFEVDLPEVFAFKEPVVEAAGAEAACARTVVPTDLSADWEAALLRAGFDPGLPTAWLIEGVLCYLPGKADDAVLAGVTRLSAPGSRLAGEHVSHRVFTDPVARPMLDALESVGAPWLSGIDDIGTWLGASGWESATADLTDPAVHHGRITPVDRERIAAGPTRGWIFRAWN</sequence>
<dbReference type="KEGG" id="svu:B1H20_22630"/>
<dbReference type="NCBIfam" id="TIGR00027">
    <property type="entry name" value="mthyl_TIGR00027"/>
    <property type="match status" value="1"/>
</dbReference>
<evidence type="ECO:0000256" key="1">
    <source>
        <dbReference type="ARBA" id="ARBA00003907"/>
    </source>
</evidence>
<dbReference type="EMBL" id="CP020570">
    <property type="protein sequence ID" value="ARF63864.1"/>
    <property type="molecule type" value="Genomic_DNA"/>
</dbReference>
<evidence type="ECO:0000256" key="6">
    <source>
        <dbReference type="RuleBase" id="RU362030"/>
    </source>
</evidence>
<dbReference type="PANTHER" id="PTHR43619:SF2">
    <property type="entry name" value="S-ADENOSYL-L-METHIONINE-DEPENDENT METHYLTRANSFERASES SUPERFAMILY PROTEIN"/>
    <property type="match status" value="1"/>
</dbReference>
<evidence type="ECO:0000313" key="8">
    <source>
        <dbReference type="Proteomes" id="UP000192445"/>
    </source>
</evidence>
<comment type="function">
    <text evidence="1 6">Exhibits S-adenosyl-L-methionine-dependent methyltransferase activity.</text>
</comment>
<comment type="similarity">
    <text evidence="2 6">Belongs to the UPF0677 family.</text>
</comment>
<dbReference type="SUPFAM" id="SSF53335">
    <property type="entry name" value="S-adenosyl-L-methionine-dependent methyltransferases"/>
    <property type="match status" value="1"/>
</dbReference>
<dbReference type="InterPro" id="IPR029063">
    <property type="entry name" value="SAM-dependent_MTases_sf"/>
</dbReference>
<evidence type="ECO:0000256" key="3">
    <source>
        <dbReference type="ARBA" id="ARBA00022603"/>
    </source>
</evidence>
<evidence type="ECO:0000256" key="5">
    <source>
        <dbReference type="ARBA" id="ARBA00022691"/>
    </source>
</evidence>
<dbReference type="PANTHER" id="PTHR43619">
    <property type="entry name" value="S-ADENOSYL-L-METHIONINE-DEPENDENT METHYLTRANSFERASE YKTD-RELATED"/>
    <property type="match status" value="1"/>
</dbReference>
<dbReference type="RefSeq" id="WP_083193180.1">
    <property type="nucleotide sequence ID" value="NZ_CP020570.1"/>
</dbReference>
<protein>
    <recommendedName>
        <fullName evidence="6">S-adenosyl-L-methionine-dependent methyltransferase</fullName>
        <ecNumber evidence="6">2.1.1.-</ecNumber>
    </recommendedName>
</protein>
<dbReference type="GO" id="GO:0008168">
    <property type="term" value="F:methyltransferase activity"/>
    <property type="evidence" value="ECO:0007669"/>
    <property type="project" value="UniProtKB-UniRule"/>
</dbReference>
<keyword evidence="5 6" id="KW-0949">S-adenosyl-L-methionine</keyword>
<evidence type="ECO:0000256" key="4">
    <source>
        <dbReference type="ARBA" id="ARBA00022679"/>
    </source>
</evidence>
<proteinExistence type="inferred from homology"/>
<dbReference type="Pfam" id="PF04072">
    <property type="entry name" value="LCM"/>
    <property type="match status" value="1"/>
</dbReference>
<dbReference type="EC" id="2.1.1.-" evidence="6"/>
<dbReference type="InterPro" id="IPR011610">
    <property type="entry name" value="SAM_mthyl_Trfase_ML2640-like"/>
</dbReference>
<dbReference type="AlphaFoldDB" id="A0A1V0UF70"/>
<keyword evidence="3 6" id="KW-0489">Methyltransferase</keyword>
<dbReference type="InterPro" id="IPR007213">
    <property type="entry name" value="Ppm1/Ppm2/Tcmp"/>
</dbReference>
<evidence type="ECO:0000256" key="2">
    <source>
        <dbReference type="ARBA" id="ARBA00008138"/>
    </source>
</evidence>
<dbReference type="STRING" id="1935.B1H20_22630"/>